<accession>A0A1M5Q6J9</accession>
<evidence type="ECO:0000313" key="1">
    <source>
        <dbReference type="EMBL" id="SHH09784.1"/>
    </source>
</evidence>
<proteinExistence type="predicted"/>
<protein>
    <submittedName>
        <fullName evidence="1">Uncharacterized protein</fullName>
    </submittedName>
</protein>
<reference evidence="2" key="1">
    <citation type="submission" date="2016-11" db="EMBL/GenBank/DDBJ databases">
        <authorList>
            <person name="Varghese N."/>
            <person name="Submissions S."/>
        </authorList>
    </citation>
    <scope>NUCLEOTIDE SEQUENCE [LARGE SCALE GENOMIC DNA]</scope>
    <source>
        <strain evidence="2">DSM 15449</strain>
    </source>
</reference>
<dbReference type="RefSeq" id="WP_073027092.1">
    <property type="nucleotide sequence ID" value="NZ_FQXJ01000003.1"/>
</dbReference>
<keyword evidence="2" id="KW-1185">Reference proteome</keyword>
<dbReference type="EMBL" id="FQXJ01000003">
    <property type="protein sequence ID" value="SHH09784.1"/>
    <property type="molecule type" value="Genomic_DNA"/>
</dbReference>
<dbReference type="Proteomes" id="UP000183954">
    <property type="component" value="Unassembled WGS sequence"/>
</dbReference>
<dbReference type="STRING" id="1121420.SAMN02746098_00160"/>
<sequence length="228" mass="26414">MDYDELKDDFTQAWYHELFRRLREDGYEIDLINNHRIYANIYSGDALVCQIDKDNELSGDWSGKVVKRIAEETAEYVFAHKTAPTINCIISGMQQMGYRKLLAFNDQILAVKKIREKGYQFATGYRTVLSLNHYILNKRYCDYSKACEDFAMRAGLVDQDKLLNEAELKVIYSGLTQLIRIDPPQVTFEELTAIGQVLNKINFSILPELNLRLSLTEANNHELEELEV</sequence>
<dbReference type="OrthoDB" id="2079759at2"/>
<gene>
    <name evidence="1" type="ORF">SAMN02746098_00160</name>
</gene>
<organism evidence="1 2">
    <name type="scientific">Desulfosporosinus lacus DSM 15449</name>
    <dbReference type="NCBI Taxonomy" id="1121420"/>
    <lineage>
        <taxon>Bacteria</taxon>
        <taxon>Bacillati</taxon>
        <taxon>Bacillota</taxon>
        <taxon>Clostridia</taxon>
        <taxon>Eubacteriales</taxon>
        <taxon>Desulfitobacteriaceae</taxon>
        <taxon>Desulfosporosinus</taxon>
    </lineage>
</organism>
<evidence type="ECO:0000313" key="2">
    <source>
        <dbReference type="Proteomes" id="UP000183954"/>
    </source>
</evidence>
<name>A0A1M5Q6J9_9FIRM</name>
<dbReference type="AlphaFoldDB" id="A0A1M5Q6J9"/>